<dbReference type="PANTHER" id="PTHR30590:SF2">
    <property type="entry name" value="INNER MEMBRANE PROTEIN"/>
    <property type="match status" value="1"/>
</dbReference>
<feature type="transmembrane region" description="Helical" evidence="1">
    <location>
        <begin position="121"/>
        <end position="136"/>
    </location>
</feature>
<dbReference type="InterPro" id="IPR052529">
    <property type="entry name" value="Bact_Transport_Assoc"/>
</dbReference>
<reference evidence="3 4" key="1">
    <citation type="submission" date="2018-02" db="EMBL/GenBank/DDBJ databases">
        <title>Jeotgalibacillus proteolyticum sp. nov. a protease producing bacterium isolated from ocean sediments of Laizhou Bay.</title>
        <authorList>
            <person name="Li Y."/>
        </authorList>
    </citation>
    <scope>NUCLEOTIDE SEQUENCE [LARGE SCALE GENOMIC DNA]</scope>
    <source>
        <strain evidence="3 4">22-7</strain>
    </source>
</reference>
<feature type="transmembrane region" description="Helical" evidence="1">
    <location>
        <begin position="94"/>
        <end position="115"/>
    </location>
</feature>
<dbReference type="OrthoDB" id="9807744at2"/>
<name>A0A2S5GH45_9BACL</name>
<dbReference type="Proteomes" id="UP000239047">
    <property type="component" value="Unassembled WGS sequence"/>
</dbReference>
<gene>
    <name evidence="3" type="ORF">C4B60_03045</name>
</gene>
<dbReference type="AlphaFoldDB" id="A0A2S5GH45"/>
<organism evidence="3 4">
    <name type="scientific">Jeotgalibacillus proteolyticus</name>
    <dbReference type="NCBI Taxonomy" id="2082395"/>
    <lineage>
        <taxon>Bacteria</taxon>
        <taxon>Bacillati</taxon>
        <taxon>Bacillota</taxon>
        <taxon>Bacilli</taxon>
        <taxon>Bacillales</taxon>
        <taxon>Caryophanaceae</taxon>
        <taxon>Jeotgalibacillus</taxon>
    </lineage>
</organism>
<feature type="transmembrane region" description="Helical" evidence="1">
    <location>
        <begin position="348"/>
        <end position="367"/>
    </location>
</feature>
<feature type="transmembrane region" description="Helical" evidence="1">
    <location>
        <begin position="214"/>
        <end position="234"/>
    </location>
</feature>
<keyword evidence="1" id="KW-0472">Membrane</keyword>
<sequence>MKTIQPLDEPNRIASLDVMRGFALLGILIVNMIAFHSPIYYYDPYTWWGNSINRSAYWFIDVFVQASFYPLFTMMFGYGLALQFQRSVKKGIDFYSFALKRLAVLLGIGIIHAFFIWSGDILISYAAAGLILIWLLKLEGKWLLILGFILFLLPQALISVVFVIASYTDPVSVTYFSAVQDIQSSIQAYGSGSFSEIFTQRMDDWLYANNPSSFILLMIALLPLMMIGAGISKLQLLEKAKEKKKLFLLVILIAFPIALALKTAPYWGGKNIAFTFVQDFLGGPLLAMVYMALIALIMILPAAVKWLRPFAQTGRMSLTNYLLQSIIGTLIFYSYGLGLYGEVTLQDGLLLAAGIFIIQVILSQLWLTKFSRGPLEYVWRRLSYGKIVK</sequence>
<feature type="transmembrane region" description="Helical" evidence="1">
    <location>
        <begin position="287"/>
        <end position="306"/>
    </location>
</feature>
<dbReference type="PANTHER" id="PTHR30590">
    <property type="entry name" value="INNER MEMBRANE PROTEIN"/>
    <property type="match status" value="1"/>
</dbReference>
<evidence type="ECO:0000313" key="4">
    <source>
        <dbReference type="Proteomes" id="UP000239047"/>
    </source>
</evidence>
<evidence type="ECO:0000313" key="3">
    <source>
        <dbReference type="EMBL" id="PPA72367.1"/>
    </source>
</evidence>
<feature type="transmembrane region" description="Helical" evidence="1">
    <location>
        <begin position="21"/>
        <end position="42"/>
    </location>
</feature>
<proteinExistence type="predicted"/>
<feature type="transmembrane region" description="Helical" evidence="1">
    <location>
        <begin position="143"/>
        <end position="167"/>
    </location>
</feature>
<evidence type="ECO:0000256" key="1">
    <source>
        <dbReference type="SAM" id="Phobius"/>
    </source>
</evidence>
<keyword evidence="4" id="KW-1185">Reference proteome</keyword>
<keyword evidence="1" id="KW-1133">Transmembrane helix</keyword>
<dbReference type="EMBL" id="PREZ01000001">
    <property type="protein sequence ID" value="PPA72367.1"/>
    <property type="molecule type" value="Genomic_DNA"/>
</dbReference>
<feature type="transmembrane region" description="Helical" evidence="1">
    <location>
        <begin position="246"/>
        <end position="267"/>
    </location>
</feature>
<feature type="transmembrane region" description="Helical" evidence="1">
    <location>
        <begin position="62"/>
        <end position="82"/>
    </location>
</feature>
<protein>
    <submittedName>
        <fullName evidence="3">DUF418 domain-containing protein</fullName>
    </submittedName>
</protein>
<feature type="domain" description="DUF418" evidence="2">
    <location>
        <begin position="233"/>
        <end position="386"/>
    </location>
</feature>
<keyword evidence="1" id="KW-0812">Transmembrane</keyword>
<feature type="transmembrane region" description="Helical" evidence="1">
    <location>
        <begin position="318"/>
        <end position="336"/>
    </location>
</feature>
<dbReference type="InterPro" id="IPR007349">
    <property type="entry name" value="DUF418"/>
</dbReference>
<evidence type="ECO:0000259" key="2">
    <source>
        <dbReference type="Pfam" id="PF04235"/>
    </source>
</evidence>
<dbReference type="Pfam" id="PF04235">
    <property type="entry name" value="DUF418"/>
    <property type="match status" value="1"/>
</dbReference>
<comment type="caution">
    <text evidence="3">The sequence shown here is derived from an EMBL/GenBank/DDBJ whole genome shotgun (WGS) entry which is preliminary data.</text>
</comment>
<accession>A0A2S5GH45</accession>
<dbReference type="RefSeq" id="WP_104056517.1">
    <property type="nucleotide sequence ID" value="NZ_PREZ01000001.1"/>
</dbReference>